<keyword evidence="4" id="KW-0067">ATP-binding</keyword>
<reference evidence="9" key="1">
    <citation type="submission" date="2019-11" db="EMBL/GenBank/DDBJ databases">
        <authorList>
            <person name="Feng L."/>
        </authorList>
    </citation>
    <scope>NUCLEOTIDE SEQUENCE</scope>
    <source>
        <strain evidence="9">AodontolyticusLFYP35</strain>
    </source>
</reference>
<dbReference type="InterPro" id="IPR023057">
    <property type="entry name" value="GlnE"/>
</dbReference>
<keyword evidence="3" id="KW-0547">Nucleotide-binding</keyword>
<keyword evidence="1 9" id="KW-0808">Transferase</keyword>
<organism evidence="9">
    <name type="scientific">Schaalia odontolytica</name>
    <dbReference type="NCBI Taxonomy" id="1660"/>
    <lineage>
        <taxon>Bacteria</taxon>
        <taxon>Bacillati</taxon>
        <taxon>Actinomycetota</taxon>
        <taxon>Actinomycetes</taxon>
        <taxon>Actinomycetales</taxon>
        <taxon>Actinomycetaceae</taxon>
        <taxon>Schaalia</taxon>
    </lineage>
</organism>
<dbReference type="GO" id="GO:0008882">
    <property type="term" value="F:[glutamate-ammonia-ligase] adenylyltransferase activity"/>
    <property type="evidence" value="ECO:0007669"/>
    <property type="project" value="UniProtKB-EC"/>
</dbReference>
<proteinExistence type="predicted"/>
<evidence type="ECO:0000256" key="5">
    <source>
        <dbReference type="ARBA" id="ARBA00022842"/>
    </source>
</evidence>
<evidence type="ECO:0000259" key="7">
    <source>
        <dbReference type="Pfam" id="PF03710"/>
    </source>
</evidence>
<accession>A0A6N2TRL2</accession>
<feature type="domain" description="Glutamate-ammonia ligase adenylyltransferase repeated" evidence="7">
    <location>
        <begin position="72"/>
        <end position="320"/>
    </location>
</feature>
<dbReference type="NCBIfam" id="NF010707">
    <property type="entry name" value="PRK14109.1"/>
    <property type="match status" value="1"/>
</dbReference>
<dbReference type="AlphaFoldDB" id="A0A6N2TRL2"/>
<dbReference type="Gene3D" id="1.20.120.330">
    <property type="entry name" value="Nucleotidyltransferases domain 2"/>
    <property type="match status" value="2"/>
</dbReference>
<evidence type="ECO:0000259" key="8">
    <source>
        <dbReference type="Pfam" id="PF08335"/>
    </source>
</evidence>
<evidence type="ECO:0000256" key="1">
    <source>
        <dbReference type="ARBA" id="ARBA00022679"/>
    </source>
</evidence>
<dbReference type="SUPFAM" id="SSF81301">
    <property type="entry name" value="Nucleotidyltransferase"/>
    <property type="match status" value="2"/>
</dbReference>
<sequence>MISDRQLRRYGVTQPERIRALFESSGLSDIEHIDSLEKCADIEQFAVFCARAHDECPSLINLLQNDVASARRLAVVLGFSSWWGDYLLQHPNFFLPDAPGATKLCMTDEVCRLLPKGWPATAVDEAPEARSEEAASYLRMVYRRRLFDIIADDLLAENPYAPDHVESITARLSQAADEALQGALYIACLLESPDAEVPLCIIAMGKTGGGELNYVSDVDVMYVLADSAPTEDAELTRLRLERATRIASLVASICSSPGKEAPLWSVDANLRPEGRDGALVRTIDSYRAYWDRWAQNWEFQALLKARPCAGDMEVGARFLEYAAPFIWEASARPGFVDDVRSMRAQVENSVPPKVRDSELKLGVGGLRDIEFSIQFLQLVHGRNDIQIRQRSTLGALEALSARGYIARADAANLREAYAFLRTLEHRSQLLRMHRTHTLPSGLRQLERLLRSLRGAPATVEQLHEHLRALRLRVRELHHSVFFRPIIAASAQLDGDLIHLDDQAAMDRLRAIGYLDPRSALKHIESLCAGTSRRAMIQRHLLPVLLSWIADGANPDMGLLNFRVLSDEIGDSHWYLALLRDSDYAASQLCRVLSASAWIGSLIRLFPEAVSWLDSAELLATPSFEVLSRQMRSVAGRAGSIDEAIEKIRLIRTREVLRIALREATGSKEGVGRDLCVVADACVLSALEAFDLFDESEERIPDLHIELCALGSYGARELSYTSDLDVLAVVADSCDANALRRAHERITRLKQLLSTSSRALPVALDFALRPEGKNGALVRTLDSYTEYYERWAQVWEKQMLLRLRPLGAGNTADALYQFAQTYCFHTPLSDDETREIQLMKVRVERERIPGGIDPRMHIKLGPGGLSDIQWLVELLQLQSGSADCDLRTSSTRQALLELLHRGKLTQSEYQRAASTWEFGQELRRARVIAAGPSASKNDVIPSNTEQLVAMAMLMGYSRDQREEMTTKWLTSSRKMREVFEKLFWNIS</sequence>
<dbReference type="GO" id="GO:0005829">
    <property type="term" value="C:cytosol"/>
    <property type="evidence" value="ECO:0007669"/>
    <property type="project" value="TreeGrafter"/>
</dbReference>
<dbReference type="Gene3D" id="1.20.120.1510">
    <property type="match status" value="1"/>
</dbReference>
<evidence type="ECO:0000313" key="9">
    <source>
        <dbReference type="EMBL" id="VYT07352.1"/>
    </source>
</evidence>
<keyword evidence="2 9" id="KW-0548">Nucleotidyltransferase</keyword>
<keyword evidence="9" id="KW-0436">Ligase</keyword>
<dbReference type="EC" id="2.7.7.42" evidence="9"/>
<evidence type="ECO:0000256" key="3">
    <source>
        <dbReference type="ARBA" id="ARBA00022741"/>
    </source>
</evidence>
<dbReference type="Pfam" id="PF03710">
    <property type="entry name" value="GlnE"/>
    <property type="match status" value="2"/>
</dbReference>
<dbReference type="GO" id="GO:0000820">
    <property type="term" value="P:regulation of glutamine family amino acid metabolic process"/>
    <property type="evidence" value="ECO:0007669"/>
    <property type="project" value="TreeGrafter"/>
</dbReference>
<dbReference type="CDD" id="cd05401">
    <property type="entry name" value="NT_GlnE_GlnD_like"/>
    <property type="match status" value="2"/>
</dbReference>
<dbReference type="GO" id="GO:0016874">
    <property type="term" value="F:ligase activity"/>
    <property type="evidence" value="ECO:0007669"/>
    <property type="project" value="UniProtKB-KW"/>
</dbReference>
<dbReference type="GO" id="GO:0005524">
    <property type="term" value="F:ATP binding"/>
    <property type="evidence" value="ECO:0007669"/>
    <property type="project" value="UniProtKB-KW"/>
</dbReference>
<evidence type="ECO:0000256" key="4">
    <source>
        <dbReference type="ARBA" id="ARBA00022840"/>
    </source>
</evidence>
<evidence type="ECO:0000256" key="2">
    <source>
        <dbReference type="ARBA" id="ARBA00022695"/>
    </source>
</evidence>
<feature type="domain" description="Glutamate-ammonia ligase adenylyltransferase repeated" evidence="7">
    <location>
        <begin position="586"/>
        <end position="809"/>
    </location>
</feature>
<dbReference type="SUPFAM" id="SSF81593">
    <property type="entry name" value="Nucleotidyltransferase substrate binding subunit/domain"/>
    <property type="match status" value="2"/>
</dbReference>
<gene>
    <name evidence="9" type="primary">glnE</name>
    <name evidence="9" type="ORF">AOLFYP35_01458</name>
</gene>
<feature type="domain" description="PII-uridylyltransferase/Glutamine-synthetase adenylyltransferase" evidence="8">
    <location>
        <begin position="341"/>
        <end position="481"/>
    </location>
</feature>
<keyword evidence="6" id="KW-0511">Multifunctional enzyme</keyword>
<dbReference type="EMBL" id="CACRSM010000002">
    <property type="protein sequence ID" value="VYT07352.1"/>
    <property type="molecule type" value="Genomic_DNA"/>
</dbReference>
<evidence type="ECO:0000256" key="6">
    <source>
        <dbReference type="ARBA" id="ARBA00023268"/>
    </source>
</evidence>
<dbReference type="Gene3D" id="3.30.460.10">
    <property type="entry name" value="Beta Polymerase, domain 2"/>
    <property type="match status" value="2"/>
</dbReference>
<dbReference type="InterPro" id="IPR013546">
    <property type="entry name" value="PII_UdlTrfase/GS_AdlTrfase"/>
</dbReference>
<protein>
    <submittedName>
        <fullName evidence="9">Glutamate-ammonia-ligase adenylyltransferase</fullName>
        <ecNumber evidence="9">2.7.7.42</ecNumber>
    </submittedName>
</protein>
<name>A0A6N2TRL2_9ACTO</name>
<dbReference type="Pfam" id="PF08335">
    <property type="entry name" value="GlnD_UR_UTase"/>
    <property type="match status" value="2"/>
</dbReference>
<dbReference type="PANTHER" id="PTHR30621">
    <property type="entry name" value="GLUTAMINE SYNTHETASE ADENYLYLTRANSFERASE"/>
    <property type="match status" value="1"/>
</dbReference>
<dbReference type="InterPro" id="IPR005190">
    <property type="entry name" value="GlnE_rpt_dom"/>
</dbReference>
<feature type="domain" description="PII-uridylyltransferase/Glutamine-synthetase adenylyltransferase" evidence="8">
    <location>
        <begin position="853"/>
        <end position="982"/>
    </location>
</feature>
<keyword evidence="5" id="KW-0460">Magnesium</keyword>
<dbReference type="InterPro" id="IPR043519">
    <property type="entry name" value="NT_sf"/>
</dbReference>
<dbReference type="PANTHER" id="PTHR30621:SF0">
    <property type="entry name" value="BIFUNCTIONAL GLUTAMINE SYNTHETASE ADENYLYLTRANSFERASE_ADENYLYL-REMOVING ENZYME"/>
    <property type="match status" value="1"/>
</dbReference>